<dbReference type="InterPro" id="IPR003754">
    <property type="entry name" value="4pyrrol_synth_uPrphyn_synth"/>
</dbReference>
<evidence type="ECO:0000256" key="3">
    <source>
        <dbReference type="ARBA" id="ARBA00013109"/>
    </source>
</evidence>
<name>E6WP64_PSEUU</name>
<dbReference type="STRING" id="743721.Psesu_0101"/>
<dbReference type="KEGG" id="psu:Psesu_0101"/>
<evidence type="ECO:0000256" key="4">
    <source>
        <dbReference type="ARBA" id="ARBA00023239"/>
    </source>
</evidence>
<comment type="similarity">
    <text evidence="2 9">Belongs to the uroporphyrinogen-III synthase family.</text>
</comment>
<evidence type="ECO:0000256" key="5">
    <source>
        <dbReference type="ARBA" id="ARBA00023244"/>
    </source>
</evidence>
<gene>
    <name evidence="11" type="ordered locus">Psesu_0101</name>
</gene>
<dbReference type="GO" id="GO:0006780">
    <property type="term" value="P:uroporphyrinogen III biosynthetic process"/>
    <property type="evidence" value="ECO:0007669"/>
    <property type="project" value="UniProtKB-UniRule"/>
</dbReference>
<protein>
    <recommendedName>
        <fullName evidence="7 9">Uroporphyrinogen-III synthase</fullName>
        <ecNumber evidence="3 9">4.2.1.75</ecNumber>
    </recommendedName>
</protein>
<evidence type="ECO:0000256" key="6">
    <source>
        <dbReference type="ARBA" id="ARBA00037589"/>
    </source>
</evidence>
<dbReference type="PANTHER" id="PTHR38042:SF1">
    <property type="entry name" value="UROPORPHYRINOGEN-III SYNTHASE, CHLOROPLASTIC"/>
    <property type="match status" value="1"/>
</dbReference>
<dbReference type="AlphaFoldDB" id="E6WP64"/>
<comment type="function">
    <text evidence="6 9">Catalyzes cyclization of the linear tetrapyrrole, hydroxymethylbilane, to the macrocyclic uroporphyrinogen III.</text>
</comment>
<reference evidence="11 12" key="1">
    <citation type="submission" date="2011-01" db="EMBL/GenBank/DDBJ databases">
        <title>Complete sequence of Pseudoxanthomonas suwonensis 11-1.</title>
        <authorList>
            <consortium name="US DOE Joint Genome Institute"/>
            <person name="Lucas S."/>
            <person name="Copeland A."/>
            <person name="Lapidus A."/>
            <person name="Cheng J.-F."/>
            <person name="Goodwin L."/>
            <person name="Pitluck S."/>
            <person name="Teshima H."/>
            <person name="Detter J.C."/>
            <person name="Han C."/>
            <person name="Tapia R."/>
            <person name="Land M."/>
            <person name="Hauser L."/>
            <person name="Kyrpides N."/>
            <person name="Ivanova N."/>
            <person name="Ovchinnikova G."/>
            <person name="Siebers A.K."/>
            <person name="Allgaier M."/>
            <person name="Thelen M.P."/>
            <person name="Hugenholtz P."/>
            <person name="Gladden J."/>
            <person name="Woyke T."/>
        </authorList>
    </citation>
    <scope>NUCLEOTIDE SEQUENCE [LARGE SCALE GENOMIC DNA]</scope>
    <source>
        <strain evidence="12">11-1</strain>
    </source>
</reference>
<dbReference type="HOGENOM" id="CLU_011276_9_4_6"/>
<proteinExistence type="inferred from homology"/>
<dbReference type="EC" id="4.2.1.75" evidence="3 9"/>
<feature type="domain" description="Tetrapyrrole biosynthesis uroporphyrinogen III synthase" evidence="10">
    <location>
        <begin position="30"/>
        <end position="249"/>
    </location>
</feature>
<dbReference type="GO" id="GO:0004852">
    <property type="term" value="F:uroporphyrinogen-III synthase activity"/>
    <property type="evidence" value="ECO:0007669"/>
    <property type="project" value="UniProtKB-UniRule"/>
</dbReference>
<evidence type="ECO:0000259" key="10">
    <source>
        <dbReference type="Pfam" id="PF02602"/>
    </source>
</evidence>
<evidence type="ECO:0000256" key="9">
    <source>
        <dbReference type="RuleBase" id="RU366031"/>
    </source>
</evidence>
<dbReference type="EMBL" id="CP002446">
    <property type="protein sequence ID" value="ADV25963.1"/>
    <property type="molecule type" value="Genomic_DNA"/>
</dbReference>
<accession>E6WP64</accession>
<evidence type="ECO:0000256" key="7">
    <source>
        <dbReference type="ARBA" id="ARBA00040167"/>
    </source>
</evidence>
<dbReference type="eggNOG" id="COG1587">
    <property type="taxonomic scope" value="Bacteria"/>
</dbReference>
<evidence type="ECO:0000256" key="2">
    <source>
        <dbReference type="ARBA" id="ARBA00008133"/>
    </source>
</evidence>
<evidence type="ECO:0000313" key="12">
    <source>
        <dbReference type="Proteomes" id="UP000008632"/>
    </source>
</evidence>
<dbReference type="Pfam" id="PF02602">
    <property type="entry name" value="HEM4"/>
    <property type="match status" value="1"/>
</dbReference>
<sequence length="258" mass="26193">MPGHNAAMPSPAPPAWTLVSLRPAGGHDGMRRAAARHGGRLLALSPWALRPVRDDAALATLDQALACEAVLFTSPAAVQLAARLRPLRPRPGQAWLAVGSGGAAALRRAGVARVQAPQRMDSEGVLALPALAAPASVGLVTAPGGRGVIAPTLEARGARVVRADVYRREPLPPAARALAALRALRQPACIALSSGEALELVLDTWPADATAALSGCSVAAASERLAGLARERGFRRVGSAGSPRPGALAALAQQLVAG</sequence>
<comment type="pathway">
    <text evidence="1 9">Porphyrin-containing compound metabolism; protoporphyrin-IX biosynthesis; coproporphyrinogen-III from 5-aminolevulinate: step 3/4.</text>
</comment>
<dbReference type="CDD" id="cd06578">
    <property type="entry name" value="HemD"/>
    <property type="match status" value="1"/>
</dbReference>
<dbReference type="Proteomes" id="UP000008632">
    <property type="component" value="Chromosome"/>
</dbReference>
<dbReference type="PANTHER" id="PTHR38042">
    <property type="entry name" value="UROPORPHYRINOGEN-III SYNTHASE, CHLOROPLASTIC"/>
    <property type="match status" value="1"/>
</dbReference>
<dbReference type="Gene3D" id="3.40.50.10090">
    <property type="match status" value="2"/>
</dbReference>
<dbReference type="UniPathway" id="UPA00251">
    <property type="reaction ID" value="UER00320"/>
</dbReference>
<dbReference type="GO" id="GO:0006782">
    <property type="term" value="P:protoporphyrinogen IX biosynthetic process"/>
    <property type="evidence" value="ECO:0007669"/>
    <property type="project" value="UniProtKB-UniRule"/>
</dbReference>
<dbReference type="InterPro" id="IPR036108">
    <property type="entry name" value="4pyrrol_syn_uPrphyn_synt_sf"/>
</dbReference>
<keyword evidence="12" id="KW-1185">Reference proteome</keyword>
<comment type="catalytic activity">
    <reaction evidence="8 9">
        <text>hydroxymethylbilane = uroporphyrinogen III + H2O</text>
        <dbReference type="Rhea" id="RHEA:18965"/>
        <dbReference type="ChEBI" id="CHEBI:15377"/>
        <dbReference type="ChEBI" id="CHEBI:57308"/>
        <dbReference type="ChEBI" id="CHEBI:57845"/>
        <dbReference type="EC" id="4.2.1.75"/>
    </reaction>
</comment>
<keyword evidence="4 9" id="KW-0456">Lyase</keyword>
<evidence type="ECO:0000256" key="1">
    <source>
        <dbReference type="ARBA" id="ARBA00004772"/>
    </source>
</evidence>
<evidence type="ECO:0000256" key="8">
    <source>
        <dbReference type="ARBA" id="ARBA00048617"/>
    </source>
</evidence>
<keyword evidence="5 9" id="KW-0627">Porphyrin biosynthesis</keyword>
<evidence type="ECO:0000313" key="11">
    <source>
        <dbReference type="EMBL" id="ADV25963.1"/>
    </source>
</evidence>
<organism evidence="11 12">
    <name type="scientific">Pseudoxanthomonas suwonensis (strain 11-1)</name>
    <dbReference type="NCBI Taxonomy" id="743721"/>
    <lineage>
        <taxon>Bacteria</taxon>
        <taxon>Pseudomonadati</taxon>
        <taxon>Pseudomonadota</taxon>
        <taxon>Gammaproteobacteria</taxon>
        <taxon>Lysobacterales</taxon>
        <taxon>Lysobacteraceae</taxon>
        <taxon>Pseudoxanthomonas</taxon>
    </lineage>
</organism>
<dbReference type="SUPFAM" id="SSF69618">
    <property type="entry name" value="HemD-like"/>
    <property type="match status" value="1"/>
</dbReference>
<dbReference type="InterPro" id="IPR039793">
    <property type="entry name" value="UROS/Hem4"/>
</dbReference>